<dbReference type="SUPFAM" id="SSF88713">
    <property type="entry name" value="Glycoside hydrolase/deacetylase"/>
    <property type="match status" value="1"/>
</dbReference>
<organism evidence="2 3">
    <name type="scientific">Arthrobacter stackebrandtii</name>
    <dbReference type="NCBI Taxonomy" id="272161"/>
    <lineage>
        <taxon>Bacteria</taxon>
        <taxon>Bacillati</taxon>
        <taxon>Actinomycetota</taxon>
        <taxon>Actinomycetes</taxon>
        <taxon>Micrococcales</taxon>
        <taxon>Micrococcaceae</taxon>
        <taxon>Arthrobacter</taxon>
    </lineage>
</organism>
<comment type="similarity">
    <text evidence="1">Belongs to the LamB/PxpA family.</text>
</comment>
<name>A0ABS4YXE8_9MICC</name>
<evidence type="ECO:0000256" key="1">
    <source>
        <dbReference type="HAMAP-Rule" id="MF_00691"/>
    </source>
</evidence>
<dbReference type="EC" id="3.5.2.9" evidence="1"/>
<keyword evidence="1" id="KW-0547">Nucleotide-binding</keyword>
<dbReference type="HAMAP" id="MF_00691">
    <property type="entry name" value="PxpA"/>
    <property type="match status" value="1"/>
</dbReference>
<dbReference type="Pfam" id="PF03746">
    <property type="entry name" value="LamB_YcsF"/>
    <property type="match status" value="1"/>
</dbReference>
<reference evidence="2 3" key="1">
    <citation type="submission" date="2021-03" db="EMBL/GenBank/DDBJ databases">
        <title>Sequencing the genomes of 1000 actinobacteria strains.</title>
        <authorList>
            <person name="Klenk H.-P."/>
        </authorList>
    </citation>
    <scope>NUCLEOTIDE SEQUENCE [LARGE SCALE GENOMIC DNA]</scope>
    <source>
        <strain evidence="2 3">DSM 16005</strain>
    </source>
</reference>
<gene>
    <name evidence="1" type="primary">pxpA</name>
    <name evidence="2" type="ORF">JOF48_002266</name>
</gene>
<dbReference type="NCBIfam" id="NF003814">
    <property type="entry name" value="PRK05406.1-3"/>
    <property type="match status" value="1"/>
</dbReference>
<comment type="caution">
    <text evidence="2">The sequence shown here is derived from an EMBL/GenBank/DDBJ whole genome shotgun (WGS) entry which is preliminary data.</text>
</comment>
<proteinExistence type="inferred from homology"/>
<comment type="catalytic activity">
    <reaction evidence="1">
        <text>5-oxo-L-proline + ATP + 2 H2O = L-glutamate + ADP + phosphate + H(+)</text>
        <dbReference type="Rhea" id="RHEA:10348"/>
        <dbReference type="ChEBI" id="CHEBI:15377"/>
        <dbReference type="ChEBI" id="CHEBI:15378"/>
        <dbReference type="ChEBI" id="CHEBI:29985"/>
        <dbReference type="ChEBI" id="CHEBI:30616"/>
        <dbReference type="ChEBI" id="CHEBI:43474"/>
        <dbReference type="ChEBI" id="CHEBI:58402"/>
        <dbReference type="ChEBI" id="CHEBI:456216"/>
        <dbReference type="EC" id="3.5.2.9"/>
    </reaction>
</comment>
<comment type="subunit">
    <text evidence="1">Forms a complex composed of PxpA, PxpB and PxpC.</text>
</comment>
<dbReference type="NCBIfam" id="NF003816">
    <property type="entry name" value="PRK05406.1-5"/>
    <property type="match status" value="1"/>
</dbReference>
<dbReference type="PANTHER" id="PTHR30292:SF0">
    <property type="entry name" value="5-OXOPROLINASE SUBUNIT A"/>
    <property type="match status" value="1"/>
</dbReference>
<dbReference type="Proteomes" id="UP000711614">
    <property type="component" value="Unassembled WGS sequence"/>
</dbReference>
<keyword evidence="1" id="KW-0067">ATP-binding</keyword>
<dbReference type="EMBL" id="JAGIOI010000001">
    <property type="protein sequence ID" value="MBP2413467.1"/>
    <property type="molecule type" value="Genomic_DNA"/>
</dbReference>
<keyword evidence="3" id="KW-1185">Reference proteome</keyword>
<evidence type="ECO:0000313" key="2">
    <source>
        <dbReference type="EMBL" id="MBP2413467.1"/>
    </source>
</evidence>
<comment type="function">
    <text evidence="1">Catalyzes the cleavage of 5-oxoproline to form L-glutamate coupled to the hydrolysis of ATP to ADP and inorganic phosphate.</text>
</comment>
<evidence type="ECO:0000313" key="3">
    <source>
        <dbReference type="Proteomes" id="UP000711614"/>
    </source>
</evidence>
<dbReference type="CDD" id="cd10787">
    <property type="entry name" value="LamB_YcsF_like"/>
    <property type="match status" value="1"/>
</dbReference>
<protein>
    <recommendedName>
        <fullName evidence="1">5-oxoprolinase subunit A</fullName>
        <shortName evidence="1">5-OPase subunit A</shortName>
        <ecNumber evidence="1">3.5.2.9</ecNumber>
    </recommendedName>
    <alternativeName>
        <fullName evidence="1">5-oxoprolinase (ATP-hydrolyzing) subunit A</fullName>
    </alternativeName>
</protein>
<keyword evidence="1" id="KW-0378">Hydrolase</keyword>
<dbReference type="PANTHER" id="PTHR30292">
    <property type="entry name" value="UNCHARACTERIZED PROTEIN YBGL-RELATED"/>
    <property type="match status" value="1"/>
</dbReference>
<accession>A0ABS4YXE8</accession>
<dbReference type="Gene3D" id="3.20.20.370">
    <property type="entry name" value="Glycoside hydrolase/deacetylase"/>
    <property type="match status" value="1"/>
</dbReference>
<sequence length="257" mass="26317">MTGQGPLTMDLNADVGESFGQWRMGDDAAIMARVSSASIACGFHAGDPRTMAHSCAAAAAAGVSIGAHPGYRDLAGFGRRFMEVDPAELRDEVIYQVGALQAMARAAGTGVRYVKPHGALYNAIVHHAAQARAVVDAMLAVDPALPLLVSPGSEAARLAAAAGIPVVLEAFADRAYNPDGTLVPRTEPGAVLHEVDAVVAQSLRIAVDREVLAVDGTHIPLNVQSLCLHGDTPGAVAMAAAVRTALDGAGVAIRAFA</sequence>
<dbReference type="InterPro" id="IPR011330">
    <property type="entry name" value="Glyco_hydro/deAcase_b/a-brl"/>
</dbReference>
<dbReference type="InterPro" id="IPR005501">
    <property type="entry name" value="LamB/YcsF/PxpA-like"/>
</dbReference>